<evidence type="ECO:0000259" key="18">
    <source>
        <dbReference type="PROSITE" id="PS50113"/>
    </source>
</evidence>
<dbReference type="PROSITE" id="PS50885">
    <property type="entry name" value="HAMP"/>
    <property type="match status" value="1"/>
</dbReference>
<name>A0A537IZV1_9BACT</name>
<feature type="domain" description="Histidine kinase" evidence="16">
    <location>
        <begin position="362"/>
        <end position="579"/>
    </location>
</feature>
<dbReference type="SUPFAM" id="SSF47384">
    <property type="entry name" value="Homodimeric domain of signal transducing histidine kinase"/>
    <property type="match status" value="1"/>
</dbReference>
<evidence type="ECO:0000313" key="20">
    <source>
        <dbReference type="EMBL" id="TMI76840.1"/>
    </source>
</evidence>
<evidence type="ECO:0000256" key="8">
    <source>
        <dbReference type="ARBA" id="ARBA00022692"/>
    </source>
</evidence>
<dbReference type="EC" id="2.7.13.3" evidence="4"/>
<evidence type="ECO:0000256" key="5">
    <source>
        <dbReference type="ARBA" id="ARBA00022475"/>
    </source>
</evidence>
<dbReference type="NCBIfam" id="TIGR00229">
    <property type="entry name" value="sensory_box"/>
    <property type="match status" value="1"/>
</dbReference>
<dbReference type="FunFam" id="3.30.565.10:FF:000006">
    <property type="entry name" value="Sensor histidine kinase WalK"/>
    <property type="match status" value="1"/>
</dbReference>
<dbReference type="PRINTS" id="PR00344">
    <property type="entry name" value="BCTRLSENSOR"/>
</dbReference>
<dbReference type="InterPro" id="IPR013656">
    <property type="entry name" value="PAS_4"/>
</dbReference>
<evidence type="ECO:0000256" key="14">
    <source>
        <dbReference type="ARBA" id="ARBA00023136"/>
    </source>
</evidence>
<dbReference type="Gene3D" id="3.30.450.20">
    <property type="entry name" value="PAS domain"/>
    <property type="match status" value="1"/>
</dbReference>
<keyword evidence="8 15" id="KW-0812">Transmembrane</keyword>
<dbReference type="PROSITE" id="PS50112">
    <property type="entry name" value="PAS"/>
    <property type="match status" value="1"/>
</dbReference>
<dbReference type="SMART" id="SM00388">
    <property type="entry name" value="HisKA"/>
    <property type="match status" value="1"/>
</dbReference>
<feature type="domain" description="PAC" evidence="18">
    <location>
        <begin position="301"/>
        <end position="358"/>
    </location>
</feature>
<dbReference type="GO" id="GO:0030295">
    <property type="term" value="F:protein kinase activator activity"/>
    <property type="evidence" value="ECO:0007669"/>
    <property type="project" value="TreeGrafter"/>
</dbReference>
<evidence type="ECO:0000256" key="15">
    <source>
        <dbReference type="SAM" id="Phobius"/>
    </source>
</evidence>
<keyword evidence="12 15" id="KW-1133">Transmembrane helix</keyword>
<dbReference type="Pfam" id="PF08448">
    <property type="entry name" value="PAS_4"/>
    <property type="match status" value="1"/>
</dbReference>
<dbReference type="Gene3D" id="1.10.287.130">
    <property type="match status" value="1"/>
</dbReference>
<dbReference type="AlphaFoldDB" id="A0A537IZV1"/>
<keyword evidence="10 20" id="KW-0418">Kinase</keyword>
<evidence type="ECO:0000256" key="7">
    <source>
        <dbReference type="ARBA" id="ARBA00022679"/>
    </source>
</evidence>
<dbReference type="InterPro" id="IPR000700">
    <property type="entry name" value="PAS-assoc_C"/>
</dbReference>
<evidence type="ECO:0000256" key="3">
    <source>
        <dbReference type="ARBA" id="ARBA00004236"/>
    </source>
</evidence>
<dbReference type="PANTHER" id="PTHR42878">
    <property type="entry name" value="TWO-COMPONENT HISTIDINE KINASE"/>
    <property type="match status" value="1"/>
</dbReference>
<dbReference type="InterPro" id="IPR036097">
    <property type="entry name" value="HisK_dim/P_sf"/>
</dbReference>
<dbReference type="InterPro" id="IPR036890">
    <property type="entry name" value="HATPase_C_sf"/>
</dbReference>
<evidence type="ECO:0000256" key="12">
    <source>
        <dbReference type="ARBA" id="ARBA00022989"/>
    </source>
</evidence>
<keyword evidence="9" id="KW-0547">Nucleotide-binding</keyword>
<dbReference type="InterPro" id="IPR004358">
    <property type="entry name" value="Sig_transdc_His_kin-like_C"/>
</dbReference>
<dbReference type="InterPro" id="IPR000014">
    <property type="entry name" value="PAS"/>
</dbReference>
<evidence type="ECO:0000256" key="6">
    <source>
        <dbReference type="ARBA" id="ARBA00022553"/>
    </source>
</evidence>
<evidence type="ECO:0000259" key="19">
    <source>
        <dbReference type="PROSITE" id="PS50885"/>
    </source>
</evidence>
<dbReference type="InterPro" id="IPR003594">
    <property type="entry name" value="HATPase_dom"/>
</dbReference>
<proteinExistence type="predicted"/>
<feature type="transmembrane region" description="Helical" evidence="15">
    <location>
        <begin position="12"/>
        <end position="29"/>
    </location>
</feature>
<keyword evidence="11" id="KW-0067">ATP-binding</keyword>
<keyword evidence="6" id="KW-0597">Phosphoprotein</keyword>
<dbReference type="InterPro" id="IPR035965">
    <property type="entry name" value="PAS-like_dom_sf"/>
</dbReference>
<dbReference type="CDD" id="cd00075">
    <property type="entry name" value="HATPase"/>
    <property type="match status" value="1"/>
</dbReference>
<comment type="caution">
    <text evidence="20">The sequence shown here is derived from an EMBL/GenBank/DDBJ whole genome shotgun (WGS) entry which is preliminary data.</text>
</comment>
<feature type="domain" description="PAS" evidence="17">
    <location>
        <begin position="238"/>
        <end position="283"/>
    </location>
</feature>
<dbReference type="SMART" id="SM00387">
    <property type="entry name" value="HATPase_c"/>
    <property type="match status" value="1"/>
</dbReference>
<evidence type="ECO:0000313" key="21">
    <source>
        <dbReference type="Proteomes" id="UP000318834"/>
    </source>
</evidence>
<feature type="domain" description="HAMP" evidence="19">
    <location>
        <begin position="181"/>
        <end position="233"/>
    </location>
</feature>
<dbReference type="InterPro" id="IPR050351">
    <property type="entry name" value="BphY/WalK/GraS-like"/>
</dbReference>
<dbReference type="GO" id="GO:0000156">
    <property type="term" value="F:phosphorelay response regulator activity"/>
    <property type="evidence" value="ECO:0007669"/>
    <property type="project" value="TreeGrafter"/>
</dbReference>
<dbReference type="GO" id="GO:0007234">
    <property type="term" value="P:osmosensory signaling via phosphorelay pathway"/>
    <property type="evidence" value="ECO:0007669"/>
    <property type="project" value="TreeGrafter"/>
</dbReference>
<evidence type="ECO:0000259" key="17">
    <source>
        <dbReference type="PROSITE" id="PS50112"/>
    </source>
</evidence>
<evidence type="ECO:0000256" key="10">
    <source>
        <dbReference type="ARBA" id="ARBA00022777"/>
    </source>
</evidence>
<dbReference type="InterPro" id="IPR003660">
    <property type="entry name" value="HAMP_dom"/>
</dbReference>
<gene>
    <name evidence="20" type="ORF">E6H05_02225</name>
</gene>
<dbReference type="PROSITE" id="PS50113">
    <property type="entry name" value="PAC"/>
    <property type="match status" value="1"/>
</dbReference>
<dbReference type="PANTHER" id="PTHR42878:SF7">
    <property type="entry name" value="SENSOR HISTIDINE KINASE GLRK"/>
    <property type="match status" value="1"/>
</dbReference>
<dbReference type="PROSITE" id="PS50109">
    <property type="entry name" value="HIS_KIN"/>
    <property type="match status" value="1"/>
</dbReference>
<dbReference type="CDD" id="cd00130">
    <property type="entry name" value="PAS"/>
    <property type="match status" value="1"/>
</dbReference>
<comment type="subcellular location">
    <subcellularLocation>
        <location evidence="3">Cell membrane</location>
    </subcellularLocation>
    <subcellularLocation>
        <location evidence="2">Membrane</location>
        <topology evidence="2">Multi-pass membrane protein</topology>
    </subcellularLocation>
</comment>
<evidence type="ECO:0000256" key="9">
    <source>
        <dbReference type="ARBA" id="ARBA00022741"/>
    </source>
</evidence>
<dbReference type="Gene3D" id="6.10.340.10">
    <property type="match status" value="1"/>
</dbReference>
<dbReference type="Pfam" id="PF00672">
    <property type="entry name" value="HAMP"/>
    <property type="match status" value="1"/>
</dbReference>
<keyword evidence="13" id="KW-0902">Two-component regulatory system</keyword>
<dbReference type="GO" id="GO:0005524">
    <property type="term" value="F:ATP binding"/>
    <property type="evidence" value="ECO:0007669"/>
    <property type="project" value="UniProtKB-KW"/>
</dbReference>
<keyword evidence="7" id="KW-0808">Transferase</keyword>
<dbReference type="SUPFAM" id="SSF158472">
    <property type="entry name" value="HAMP domain-like"/>
    <property type="match status" value="1"/>
</dbReference>
<dbReference type="GO" id="GO:0005886">
    <property type="term" value="C:plasma membrane"/>
    <property type="evidence" value="ECO:0007669"/>
    <property type="project" value="UniProtKB-SubCell"/>
</dbReference>
<dbReference type="InterPro" id="IPR005467">
    <property type="entry name" value="His_kinase_dom"/>
</dbReference>
<dbReference type="Pfam" id="PF02518">
    <property type="entry name" value="HATPase_c"/>
    <property type="match status" value="1"/>
</dbReference>
<evidence type="ECO:0000256" key="2">
    <source>
        <dbReference type="ARBA" id="ARBA00004141"/>
    </source>
</evidence>
<dbReference type="SMART" id="SM00304">
    <property type="entry name" value="HAMP"/>
    <property type="match status" value="1"/>
</dbReference>
<evidence type="ECO:0000256" key="13">
    <source>
        <dbReference type="ARBA" id="ARBA00023012"/>
    </source>
</evidence>
<dbReference type="Proteomes" id="UP000318834">
    <property type="component" value="Unassembled WGS sequence"/>
</dbReference>
<reference evidence="20 21" key="1">
    <citation type="journal article" date="2019" name="Nat. Microbiol.">
        <title>Mediterranean grassland soil C-N compound turnover is dependent on rainfall and depth, and is mediated by genomically divergent microorganisms.</title>
        <authorList>
            <person name="Diamond S."/>
            <person name="Andeer P.F."/>
            <person name="Li Z."/>
            <person name="Crits-Christoph A."/>
            <person name="Burstein D."/>
            <person name="Anantharaman K."/>
            <person name="Lane K.R."/>
            <person name="Thomas B.C."/>
            <person name="Pan C."/>
            <person name="Northen T.R."/>
            <person name="Banfield J.F."/>
        </authorList>
    </citation>
    <scope>NUCLEOTIDE SEQUENCE [LARGE SCALE GENOMIC DNA]</scope>
    <source>
        <strain evidence="20">NP_8</strain>
    </source>
</reference>
<evidence type="ECO:0000256" key="11">
    <source>
        <dbReference type="ARBA" id="ARBA00022840"/>
    </source>
</evidence>
<dbReference type="Pfam" id="PF00512">
    <property type="entry name" value="HisKA"/>
    <property type="match status" value="1"/>
</dbReference>
<organism evidence="20 21">
    <name type="scientific">Candidatus Segetimicrobium genomatis</name>
    <dbReference type="NCBI Taxonomy" id="2569760"/>
    <lineage>
        <taxon>Bacteria</taxon>
        <taxon>Bacillati</taxon>
        <taxon>Candidatus Sysuimicrobiota</taxon>
        <taxon>Candidatus Sysuimicrobiia</taxon>
        <taxon>Candidatus Sysuimicrobiales</taxon>
        <taxon>Candidatus Segetimicrobiaceae</taxon>
        <taxon>Candidatus Segetimicrobium</taxon>
    </lineage>
</organism>
<protein>
    <recommendedName>
        <fullName evidence="4">histidine kinase</fullName>
        <ecNumber evidence="4">2.7.13.3</ecNumber>
    </recommendedName>
</protein>
<dbReference type="Gene3D" id="3.30.565.10">
    <property type="entry name" value="Histidine kinase-like ATPase, C-terminal domain"/>
    <property type="match status" value="1"/>
</dbReference>
<evidence type="ECO:0000259" key="16">
    <source>
        <dbReference type="PROSITE" id="PS50109"/>
    </source>
</evidence>
<sequence length="579" mass="63498">MMRSIRWKLTSSYLLLVVLVLVIVTAYVTKALHRSYVNTYAYVVATQAKVISLMMREYAGKRNLVELQPMVQTLKWRQEATITLIDATGYSAAAMAAAPELEKAFAGEEGQAVRFDPATRETRVFAAAPILGPNNRVAGVVQVSAPEAWVWRQLRRMAPALGTASLLGLVAAFIVGTRLSRRITRPLEELGHAAERISTGDFAGRAPVDETAELGRLGRTFNTMTDRLQQTIGEITTERKKLGAIVSGMTDAVVATDRHGRLMLLNRAAADLLRTDSARALGRPAREMIRGDRLPAMLEEATAHGRVTAEELPPGSVGDRVVEVHCAPYRDDRGEVIGAVAVLRDVTELRQSERLRRELTANVSHELRTPLTSIKGFTETLLDGAVRDEETCRRFLTIINSEADRLVKLVDDLLDLSQLESKRATLDLRPVDVAALVAYTVDKLRPLAQESGLLLDQATPTEVWVTADRDRLEQVLTNLIDNALKYTPAGGRVDVRVVPSDGEVEISVSDTGKGIGPDDLPHVFERFYRADRSRTRGSGGTGLGLAIARHIVEAHGGHIRVRSLLDEGTTFLFTLPQNG</sequence>
<dbReference type="CDD" id="cd00082">
    <property type="entry name" value="HisKA"/>
    <property type="match status" value="1"/>
</dbReference>
<dbReference type="EMBL" id="VBAP01000009">
    <property type="protein sequence ID" value="TMI76840.1"/>
    <property type="molecule type" value="Genomic_DNA"/>
</dbReference>
<evidence type="ECO:0000256" key="1">
    <source>
        <dbReference type="ARBA" id="ARBA00000085"/>
    </source>
</evidence>
<keyword evidence="5" id="KW-1003">Cell membrane</keyword>
<dbReference type="SUPFAM" id="SSF55874">
    <property type="entry name" value="ATPase domain of HSP90 chaperone/DNA topoisomerase II/histidine kinase"/>
    <property type="match status" value="1"/>
</dbReference>
<dbReference type="SUPFAM" id="SSF55785">
    <property type="entry name" value="PYP-like sensor domain (PAS domain)"/>
    <property type="match status" value="1"/>
</dbReference>
<dbReference type="CDD" id="cd06225">
    <property type="entry name" value="HAMP"/>
    <property type="match status" value="1"/>
</dbReference>
<dbReference type="SMART" id="SM00091">
    <property type="entry name" value="PAS"/>
    <property type="match status" value="1"/>
</dbReference>
<dbReference type="FunFam" id="1.10.287.130:FF:000008">
    <property type="entry name" value="Two-component sensor histidine kinase"/>
    <property type="match status" value="1"/>
</dbReference>
<dbReference type="InterPro" id="IPR003661">
    <property type="entry name" value="HisK_dim/P_dom"/>
</dbReference>
<dbReference type="GO" id="GO:0000155">
    <property type="term" value="F:phosphorelay sensor kinase activity"/>
    <property type="evidence" value="ECO:0007669"/>
    <property type="project" value="InterPro"/>
</dbReference>
<evidence type="ECO:0000256" key="4">
    <source>
        <dbReference type="ARBA" id="ARBA00012438"/>
    </source>
</evidence>
<keyword evidence="14 15" id="KW-0472">Membrane</keyword>
<accession>A0A537IZV1</accession>
<comment type="catalytic activity">
    <reaction evidence="1">
        <text>ATP + protein L-histidine = ADP + protein N-phospho-L-histidine.</text>
        <dbReference type="EC" id="2.7.13.3"/>
    </reaction>
</comment>